<dbReference type="PANTHER" id="PTHR31001:SF85">
    <property type="entry name" value="ZN(II)2CYS6 TRANSCRIPTION FACTOR (EUROFUNG)"/>
    <property type="match status" value="1"/>
</dbReference>
<dbReference type="GO" id="GO:0006351">
    <property type="term" value="P:DNA-templated transcription"/>
    <property type="evidence" value="ECO:0007669"/>
    <property type="project" value="InterPro"/>
</dbReference>
<proteinExistence type="predicted"/>
<accession>A0A7H8QTI3</accession>
<dbReference type="GO" id="GO:0008270">
    <property type="term" value="F:zinc ion binding"/>
    <property type="evidence" value="ECO:0007669"/>
    <property type="project" value="InterPro"/>
</dbReference>
<dbReference type="GO" id="GO:0003677">
    <property type="term" value="F:DNA binding"/>
    <property type="evidence" value="ECO:0007669"/>
    <property type="project" value="InterPro"/>
</dbReference>
<dbReference type="RefSeq" id="XP_035343286.1">
    <property type="nucleotide sequence ID" value="XM_035487393.1"/>
</dbReference>
<dbReference type="GeneID" id="55991718"/>
<evidence type="ECO:0000256" key="1">
    <source>
        <dbReference type="ARBA" id="ARBA00004123"/>
    </source>
</evidence>
<evidence type="ECO:0000313" key="6">
    <source>
        <dbReference type="EMBL" id="QKX57108.1"/>
    </source>
</evidence>
<dbReference type="InterPro" id="IPR007219">
    <property type="entry name" value="XnlR_reg_dom"/>
</dbReference>
<feature type="domain" description="Xylanolytic transcriptional activator regulatory" evidence="5">
    <location>
        <begin position="62"/>
        <end position="226"/>
    </location>
</feature>
<dbReference type="AlphaFoldDB" id="A0A7H8QTI3"/>
<dbReference type="KEGG" id="trg:TRUGW13939_04216"/>
<protein>
    <recommendedName>
        <fullName evidence="5">Xylanolytic transcriptional activator regulatory domain-containing protein</fullName>
    </recommendedName>
</protein>
<dbReference type="PANTHER" id="PTHR31001">
    <property type="entry name" value="UNCHARACTERIZED TRANSCRIPTIONAL REGULATORY PROTEIN"/>
    <property type="match status" value="1"/>
</dbReference>
<keyword evidence="3" id="KW-0804">Transcription</keyword>
<evidence type="ECO:0000259" key="5">
    <source>
        <dbReference type="Pfam" id="PF04082"/>
    </source>
</evidence>
<name>A0A7H8QTI3_TALRU</name>
<evidence type="ECO:0000256" key="3">
    <source>
        <dbReference type="ARBA" id="ARBA00023163"/>
    </source>
</evidence>
<comment type="subcellular location">
    <subcellularLocation>
        <location evidence="1">Nucleus</location>
    </subcellularLocation>
</comment>
<dbReference type="GO" id="GO:0005634">
    <property type="term" value="C:nucleus"/>
    <property type="evidence" value="ECO:0007669"/>
    <property type="project" value="UniProtKB-SubCell"/>
</dbReference>
<keyword evidence="2" id="KW-0805">Transcription regulation</keyword>
<dbReference type="Pfam" id="PF04082">
    <property type="entry name" value="Fungal_trans"/>
    <property type="match status" value="1"/>
</dbReference>
<dbReference type="Proteomes" id="UP000509510">
    <property type="component" value="Chromosome II"/>
</dbReference>
<evidence type="ECO:0000256" key="2">
    <source>
        <dbReference type="ARBA" id="ARBA00023015"/>
    </source>
</evidence>
<sequence length="531" mass="59929">MPNNVKNEDNGQASECVNDSPPFFQHIRWRPDEQVDSDSGHYNQQQQQSKHPTSLQIFRLWQVFLNNVHPLVMLFHAPSVQQVILDIATDATSVSKATGALGFAIYLCAIASMTDSECLELTGESKADSLEHFSRLSHEALFNSDCLHSNNMVVLQALTLYTLATFYMRGSPSHSEKLAALAGRAAQLAQALGLHQEDRQKDLPPFSKEMRRRLFWQVLILDGRAAAAQRLGAGATAAGPHFHDGSWNVQRPLNVSDSQLVPSMSKPPPEQLDGPTDMLLCSIRIEIEQSMRRLEQHQQHPSLRSPPAFGAWIEQQQQLQQVAVVEQTEQRIEQHLLRSCDACIPFHLLTAYQARSWLRQLRLSVYHPRQRGQSSLGHQPDEHERERLFSLAQQVLSYDNLVHSNPRFRRYLWLIGRDLPVDAVIVVLLELLSKGDDGGDDADVDEGKQNVVNRAWRYIIQVYEDHPVLINAARENPLFLAIGLLTLKAWDSRTTSKSEQMPSPSTDYDRDEPLCISRLRAQRVSASPASS</sequence>
<reference evidence="7" key="1">
    <citation type="submission" date="2020-06" db="EMBL/GenBank/DDBJ databases">
        <title>A chromosome-scale genome assembly of Talaromyces rugulosus W13939.</title>
        <authorList>
            <person name="Wang B."/>
            <person name="Guo L."/>
            <person name="Ye K."/>
            <person name="Wang L."/>
        </authorList>
    </citation>
    <scope>NUCLEOTIDE SEQUENCE [LARGE SCALE GENOMIC DNA]</scope>
    <source>
        <strain evidence="7">W13939</strain>
    </source>
</reference>
<dbReference type="InterPro" id="IPR050613">
    <property type="entry name" value="Sec_Metabolite_Reg"/>
</dbReference>
<gene>
    <name evidence="6" type="ORF">TRUGW13939_04216</name>
</gene>
<keyword evidence="4" id="KW-0539">Nucleus</keyword>
<evidence type="ECO:0000313" key="7">
    <source>
        <dbReference type="Proteomes" id="UP000509510"/>
    </source>
</evidence>
<evidence type="ECO:0000256" key="4">
    <source>
        <dbReference type="ARBA" id="ARBA00023242"/>
    </source>
</evidence>
<dbReference type="OrthoDB" id="2269373at2759"/>
<dbReference type="CDD" id="cd12148">
    <property type="entry name" value="fungal_TF_MHR"/>
    <property type="match status" value="1"/>
</dbReference>
<dbReference type="EMBL" id="CP055899">
    <property type="protein sequence ID" value="QKX57108.1"/>
    <property type="molecule type" value="Genomic_DNA"/>
</dbReference>
<keyword evidence="7" id="KW-1185">Reference proteome</keyword>
<organism evidence="6 7">
    <name type="scientific">Talaromyces rugulosus</name>
    <name type="common">Penicillium rugulosum</name>
    <dbReference type="NCBI Taxonomy" id="121627"/>
    <lineage>
        <taxon>Eukaryota</taxon>
        <taxon>Fungi</taxon>
        <taxon>Dikarya</taxon>
        <taxon>Ascomycota</taxon>
        <taxon>Pezizomycotina</taxon>
        <taxon>Eurotiomycetes</taxon>
        <taxon>Eurotiomycetidae</taxon>
        <taxon>Eurotiales</taxon>
        <taxon>Trichocomaceae</taxon>
        <taxon>Talaromyces</taxon>
        <taxon>Talaromyces sect. Islandici</taxon>
    </lineage>
</organism>